<dbReference type="PANTHER" id="PTHR43133">
    <property type="entry name" value="RNA POLYMERASE ECF-TYPE SIGMA FACTO"/>
    <property type="match status" value="1"/>
</dbReference>
<protein>
    <recommendedName>
        <fullName evidence="6">RNA polymerase sigma factor</fullName>
    </recommendedName>
</protein>
<dbReference type="CDD" id="cd06171">
    <property type="entry name" value="Sigma70_r4"/>
    <property type="match status" value="1"/>
</dbReference>
<dbReference type="InterPro" id="IPR036388">
    <property type="entry name" value="WH-like_DNA-bd_sf"/>
</dbReference>
<dbReference type="EMBL" id="CP036279">
    <property type="protein sequence ID" value="QDU63439.1"/>
    <property type="molecule type" value="Genomic_DNA"/>
</dbReference>
<evidence type="ECO:0000256" key="3">
    <source>
        <dbReference type="ARBA" id="ARBA00023082"/>
    </source>
</evidence>
<evidence type="ECO:0000256" key="2">
    <source>
        <dbReference type="ARBA" id="ARBA00023015"/>
    </source>
</evidence>
<evidence type="ECO:0000313" key="10">
    <source>
        <dbReference type="Proteomes" id="UP000317093"/>
    </source>
</evidence>
<keyword evidence="4 6" id="KW-0238">DNA-binding</keyword>
<dbReference type="RefSeq" id="WP_145260917.1">
    <property type="nucleotide sequence ID" value="NZ_CP036279.1"/>
</dbReference>
<feature type="domain" description="RNA polymerase sigma-70 region 4" evidence="8">
    <location>
        <begin position="119"/>
        <end position="168"/>
    </location>
</feature>
<evidence type="ECO:0000256" key="5">
    <source>
        <dbReference type="ARBA" id="ARBA00023163"/>
    </source>
</evidence>
<keyword evidence="10" id="KW-1185">Reference proteome</keyword>
<evidence type="ECO:0000256" key="1">
    <source>
        <dbReference type="ARBA" id="ARBA00010641"/>
    </source>
</evidence>
<dbReference type="InterPro" id="IPR007630">
    <property type="entry name" value="RNA_pol_sigma70_r4"/>
</dbReference>
<keyword evidence="2 6" id="KW-0805">Transcription regulation</keyword>
<dbReference type="Gene3D" id="1.10.10.10">
    <property type="entry name" value="Winged helix-like DNA-binding domain superfamily/Winged helix DNA-binding domain"/>
    <property type="match status" value="1"/>
</dbReference>
<dbReference type="Pfam" id="PF04542">
    <property type="entry name" value="Sigma70_r2"/>
    <property type="match status" value="1"/>
</dbReference>
<dbReference type="InterPro" id="IPR013325">
    <property type="entry name" value="RNA_pol_sigma_r2"/>
</dbReference>
<evidence type="ECO:0000256" key="6">
    <source>
        <dbReference type="RuleBase" id="RU000716"/>
    </source>
</evidence>
<evidence type="ECO:0000259" key="7">
    <source>
        <dbReference type="Pfam" id="PF04542"/>
    </source>
</evidence>
<dbReference type="Proteomes" id="UP000317093">
    <property type="component" value="Chromosome"/>
</dbReference>
<dbReference type="InterPro" id="IPR007627">
    <property type="entry name" value="RNA_pol_sigma70_r2"/>
</dbReference>
<organism evidence="9 10">
    <name type="scientific">Kolteria novifilia</name>
    <dbReference type="NCBI Taxonomy" id="2527975"/>
    <lineage>
        <taxon>Bacteria</taxon>
        <taxon>Pseudomonadati</taxon>
        <taxon>Planctomycetota</taxon>
        <taxon>Planctomycetia</taxon>
        <taxon>Kolteriales</taxon>
        <taxon>Kolteriaceae</taxon>
        <taxon>Kolteria</taxon>
    </lineage>
</organism>
<dbReference type="InterPro" id="IPR013324">
    <property type="entry name" value="RNA_pol_sigma_r3/r4-like"/>
</dbReference>
<evidence type="ECO:0000259" key="8">
    <source>
        <dbReference type="Pfam" id="PF04545"/>
    </source>
</evidence>
<dbReference type="KEGG" id="knv:Pan216_43190"/>
<dbReference type="NCBIfam" id="TIGR02937">
    <property type="entry name" value="sigma70-ECF"/>
    <property type="match status" value="1"/>
</dbReference>
<feature type="domain" description="RNA polymerase sigma-70 region 2" evidence="7">
    <location>
        <begin position="18"/>
        <end position="82"/>
    </location>
</feature>
<dbReference type="OrthoDB" id="273051at2"/>
<dbReference type="GO" id="GO:0003677">
    <property type="term" value="F:DNA binding"/>
    <property type="evidence" value="ECO:0007669"/>
    <property type="project" value="UniProtKB-KW"/>
</dbReference>
<dbReference type="GO" id="GO:0006352">
    <property type="term" value="P:DNA-templated transcription initiation"/>
    <property type="evidence" value="ECO:0007669"/>
    <property type="project" value="InterPro"/>
</dbReference>
<dbReference type="SUPFAM" id="SSF88659">
    <property type="entry name" value="Sigma3 and sigma4 domains of RNA polymerase sigma factors"/>
    <property type="match status" value="1"/>
</dbReference>
<dbReference type="PROSITE" id="PS01063">
    <property type="entry name" value="SIGMA70_ECF"/>
    <property type="match status" value="1"/>
</dbReference>
<evidence type="ECO:0000256" key="4">
    <source>
        <dbReference type="ARBA" id="ARBA00023125"/>
    </source>
</evidence>
<accession>A0A518B8X9</accession>
<keyword evidence="3 6" id="KW-0731">Sigma factor</keyword>
<dbReference type="Gene3D" id="1.10.1740.10">
    <property type="match status" value="1"/>
</dbReference>
<dbReference type="PANTHER" id="PTHR43133:SF62">
    <property type="entry name" value="RNA POLYMERASE SIGMA FACTOR SIGZ"/>
    <property type="match status" value="1"/>
</dbReference>
<dbReference type="GO" id="GO:0016987">
    <property type="term" value="F:sigma factor activity"/>
    <property type="evidence" value="ECO:0007669"/>
    <property type="project" value="UniProtKB-KW"/>
</dbReference>
<gene>
    <name evidence="9" type="primary">sigH_2</name>
    <name evidence="9" type="ORF">Pan216_43190</name>
</gene>
<dbReference type="InterPro" id="IPR000838">
    <property type="entry name" value="RNA_pol_sigma70_ECF_CS"/>
</dbReference>
<reference evidence="9 10" key="1">
    <citation type="submission" date="2019-02" db="EMBL/GenBank/DDBJ databases">
        <title>Deep-cultivation of Planctomycetes and their phenomic and genomic characterization uncovers novel biology.</title>
        <authorList>
            <person name="Wiegand S."/>
            <person name="Jogler M."/>
            <person name="Boedeker C."/>
            <person name="Pinto D."/>
            <person name="Vollmers J."/>
            <person name="Rivas-Marin E."/>
            <person name="Kohn T."/>
            <person name="Peeters S.H."/>
            <person name="Heuer A."/>
            <person name="Rast P."/>
            <person name="Oberbeckmann S."/>
            <person name="Bunk B."/>
            <person name="Jeske O."/>
            <person name="Meyerdierks A."/>
            <person name="Storesund J.E."/>
            <person name="Kallscheuer N."/>
            <person name="Luecker S."/>
            <person name="Lage O.M."/>
            <person name="Pohl T."/>
            <person name="Merkel B.J."/>
            <person name="Hornburger P."/>
            <person name="Mueller R.-W."/>
            <person name="Bruemmer F."/>
            <person name="Labrenz M."/>
            <person name="Spormann A.M."/>
            <person name="Op den Camp H."/>
            <person name="Overmann J."/>
            <person name="Amann R."/>
            <person name="Jetten M.S.M."/>
            <person name="Mascher T."/>
            <person name="Medema M.H."/>
            <person name="Devos D.P."/>
            <person name="Kaster A.-K."/>
            <person name="Ovreas L."/>
            <person name="Rohde M."/>
            <person name="Galperin M.Y."/>
            <person name="Jogler C."/>
        </authorList>
    </citation>
    <scope>NUCLEOTIDE SEQUENCE [LARGE SCALE GENOMIC DNA]</scope>
    <source>
        <strain evidence="9 10">Pan216</strain>
    </source>
</reference>
<dbReference type="Pfam" id="PF04545">
    <property type="entry name" value="Sigma70_r4"/>
    <property type="match status" value="1"/>
</dbReference>
<sequence length="174" mass="19973">MAASKKAGSPTAELEDVFTEHAPALRRFITGVLRDGSVAEDIVQAAFVKAISSVDLAELDSVRAWLFRVAYHEALAWRRKNKTRERHHEQLLHHVSHQESETPEENFLRAERVVQVRDALDRLPEEQRRVVHARLYEGKTFAEIAEADQLPLGTVLTRMRLAMNKLREMLQDNN</sequence>
<dbReference type="InterPro" id="IPR014284">
    <property type="entry name" value="RNA_pol_sigma-70_dom"/>
</dbReference>
<comment type="similarity">
    <text evidence="1 6">Belongs to the sigma-70 factor family. ECF subfamily.</text>
</comment>
<dbReference type="InterPro" id="IPR039425">
    <property type="entry name" value="RNA_pol_sigma-70-like"/>
</dbReference>
<name>A0A518B8X9_9BACT</name>
<dbReference type="AlphaFoldDB" id="A0A518B8X9"/>
<proteinExistence type="inferred from homology"/>
<evidence type="ECO:0000313" key="9">
    <source>
        <dbReference type="EMBL" id="QDU63439.1"/>
    </source>
</evidence>
<dbReference type="SUPFAM" id="SSF88946">
    <property type="entry name" value="Sigma2 domain of RNA polymerase sigma factors"/>
    <property type="match status" value="1"/>
</dbReference>
<keyword evidence="5 6" id="KW-0804">Transcription</keyword>